<gene>
    <name evidence="2" type="ORF">PVAND_016031</name>
</gene>
<sequence>MGRNTAVSKEIQIIIANLLKKKINHAEIAKITGVSRPVVTKINRKVCNGEQLGPKYRGDKLRCRKTSSRDDRKIIRILKENRKLNRLKICNKLREYDI</sequence>
<evidence type="ECO:0000313" key="3">
    <source>
        <dbReference type="Proteomes" id="UP001107558"/>
    </source>
</evidence>
<dbReference type="AlphaFoldDB" id="A0A9J6BDY6"/>
<protein>
    <submittedName>
        <fullName evidence="2">Uncharacterized protein</fullName>
    </submittedName>
</protein>
<dbReference type="GO" id="GO:0005634">
    <property type="term" value="C:nucleus"/>
    <property type="evidence" value="ECO:0007669"/>
    <property type="project" value="UniProtKB-SubCell"/>
</dbReference>
<proteinExistence type="predicted"/>
<name>A0A9J6BDY6_POLVA</name>
<dbReference type="InterPro" id="IPR009057">
    <property type="entry name" value="Homeodomain-like_sf"/>
</dbReference>
<dbReference type="SUPFAM" id="SSF46689">
    <property type="entry name" value="Homeodomain-like"/>
    <property type="match status" value="1"/>
</dbReference>
<reference evidence="2" key="1">
    <citation type="submission" date="2021-03" db="EMBL/GenBank/DDBJ databases">
        <title>Chromosome level genome of the anhydrobiotic midge Polypedilum vanderplanki.</title>
        <authorList>
            <person name="Yoshida Y."/>
            <person name="Kikawada T."/>
            <person name="Gusev O."/>
        </authorList>
    </citation>
    <scope>NUCLEOTIDE SEQUENCE</scope>
    <source>
        <strain evidence="2">NIAS01</strain>
        <tissue evidence="2">Whole body or cell culture</tissue>
    </source>
</reference>
<dbReference type="Proteomes" id="UP001107558">
    <property type="component" value="Chromosome 4"/>
</dbReference>
<organism evidence="2 3">
    <name type="scientific">Polypedilum vanderplanki</name>
    <name type="common">Sleeping chironomid midge</name>
    <dbReference type="NCBI Taxonomy" id="319348"/>
    <lineage>
        <taxon>Eukaryota</taxon>
        <taxon>Metazoa</taxon>
        <taxon>Ecdysozoa</taxon>
        <taxon>Arthropoda</taxon>
        <taxon>Hexapoda</taxon>
        <taxon>Insecta</taxon>
        <taxon>Pterygota</taxon>
        <taxon>Neoptera</taxon>
        <taxon>Endopterygota</taxon>
        <taxon>Diptera</taxon>
        <taxon>Nematocera</taxon>
        <taxon>Chironomoidea</taxon>
        <taxon>Chironomidae</taxon>
        <taxon>Chironominae</taxon>
        <taxon>Polypedilum</taxon>
        <taxon>Polypedilum</taxon>
    </lineage>
</organism>
<dbReference type="EMBL" id="JADBJN010000004">
    <property type="protein sequence ID" value="KAG5668076.1"/>
    <property type="molecule type" value="Genomic_DNA"/>
</dbReference>
<comment type="caution">
    <text evidence="2">The sequence shown here is derived from an EMBL/GenBank/DDBJ whole genome shotgun (WGS) entry which is preliminary data.</text>
</comment>
<comment type="subcellular location">
    <subcellularLocation>
        <location evidence="1">Nucleus</location>
    </subcellularLocation>
</comment>
<keyword evidence="3" id="KW-1185">Reference proteome</keyword>
<evidence type="ECO:0000256" key="1">
    <source>
        <dbReference type="ARBA" id="ARBA00004123"/>
    </source>
</evidence>
<accession>A0A9J6BDY6</accession>
<evidence type="ECO:0000313" key="2">
    <source>
        <dbReference type="EMBL" id="KAG5668076.1"/>
    </source>
</evidence>